<gene>
    <name evidence="4" type="ORF">BOTBODRAFT_39368</name>
</gene>
<dbReference type="Proteomes" id="UP000027195">
    <property type="component" value="Unassembled WGS sequence"/>
</dbReference>
<dbReference type="InParanoid" id="A0A067LU00"/>
<evidence type="ECO:0000313" key="4">
    <source>
        <dbReference type="EMBL" id="KDQ06768.1"/>
    </source>
</evidence>
<evidence type="ECO:0000256" key="2">
    <source>
        <dbReference type="SAM" id="Phobius"/>
    </source>
</evidence>
<keyword evidence="3" id="KW-0732">Signal</keyword>
<keyword evidence="2" id="KW-0812">Transmembrane</keyword>
<organism evidence="4 5">
    <name type="scientific">Botryobasidium botryosum (strain FD-172 SS1)</name>
    <dbReference type="NCBI Taxonomy" id="930990"/>
    <lineage>
        <taxon>Eukaryota</taxon>
        <taxon>Fungi</taxon>
        <taxon>Dikarya</taxon>
        <taxon>Basidiomycota</taxon>
        <taxon>Agaricomycotina</taxon>
        <taxon>Agaricomycetes</taxon>
        <taxon>Cantharellales</taxon>
        <taxon>Botryobasidiaceae</taxon>
        <taxon>Botryobasidium</taxon>
    </lineage>
</organism>
<feature type="signal peptide" evidence="3">
    <location>
        <begin position="1"/>
        <end position="20"/>
    </location>
</feature>
<dbReference type="HOGENOM" id="CLU_053888_2_0_1"/>
<keyword evidence="5" id="KW-1185">Reference proteome</keyword>
<reference evidence="5" key="1">
    <citation type="journal article" date="2014" name="Proc. Natl. Acad. Sci. U.S.A.">
        <title>Extensive sampling of basidiomycete genomes demonstrates inadequacy of the white-rot/brown-rot paradigm for wood decay fungi.</title>
        <authorList>
            <person name="Riley R."/>
            <person name="Salamov A.A."/>
            <person name="Brown D.W."/>
            <person name="Nagy L.G."/>
            <person name="Floudas D."/>
            <person name="Held B.W."/>
            <person name="Levasseur A."/>
            <person name="Lombard V."/>
            <person name="Morin E."/>
            <person name="Otillar R."/>
            <person name="Lindquist E.A."/>
            <person name="Sun H."/>
            <person name="LaButti K.M."/>
            <person name="Schmutz J."/>
            <person name="Jabbour D."/>
            <person name="Luo H."/>
            <person name="Baker S.E."/>
            <person name="Pisabarro A.G."/>
            <person name="Walton J.D."/>
            <person name="Blanchette R.A."/>
            <person name="Henrissat B."/>
            <person name="Martin F."/>
            <person name="Cullen D."/>
            <person name="Hibbett D.S."/>
            <person name="Grigoriev I.V."/>
        </authorList>
    </citation>
    <scope>NUCLEOTIDE SEQUENCE [LARGE SCALE GENOMIC DNA]</scope>
    <source>
        <strain evidence="5">FD-172 SS1</strain>
    </source>
</reference>
<evidence type="ECO:0000256" key="1">
    <source>
        <dbReference type="SAM" id="MobiDB-lite"/>
    </source>
</evidence>
<dbReference type="EMBL" id="KL198124">
    <property type="protein sequence ID" value="KDQ06768.1"/>
    <property type="molecule type" value="Genomic_DNA"/>
</dbReference>
<protein>
    <submittedName>
        <fullName evidence="4">Uncharacterized protein</fullName>
    </submittedName>
</protein>
<dbReference type="OrthoDB" id="2526171at2759"/>
<dbReference type="AlphaFoldDB" id="A0A067LU00"/>
<proteinExistence type="predicted"/>
<keyword evidence="2" id="KW-1133">Transmembrane helix</keyword>
<sequence length="289" mass="30339">MHSKAIFSLILSQILVFAHGQALGISNVTCLPGFEWTFNSLGQSPCVVAGYLASQCYGKPWTVDPIPPGQGPYNPPGTTSAASLCRCNAIDYNLVSACSACQTGLIGTWQTWIQYCPSNLVTLGGKYPESVPAGTEIPTFAFWDTSSPGVGIFTITGAQEFRADHTKRSGHAGAIAGGVIGGVVGLALLCFAAALIFSRKLRETLKISKPATTDGATAESGGFSSEAEKRESMRHSAGDPANYPISEPDTSLPGTPQAGARKFHLPQRFVRHEAEATQPTQTYSGVPGA</sequence>
<feature type="chain" id="PRO_5001640738" evidence="3">
    <location>
        <begin position="21"/>
        <end position="289"/>
    </location>
</feature>
<feature type="transmembrane region" description="Helical" evidence="2">
    <location>
        <begin position="174"/>
        <end position="197"/>
    </location>
</feature>
<feature type="region of interest" description="Disordered" evidence="1">
    <location>
        <begin position="212"/>
        <end position="289"/>
    </location>
</feature>
<feature type="compositionally biased region" description="Polar residues" evidence="1">
    <location>
        <begin position="277"/>
        <end position="289"/>
    </location>
</feature>
<evidence type="ECO:0000256" key="3">
    <source>
        <dbReference type="SAM" id="SignalP"/>
    </source>
</evidence>
<evidence type="ECO:0000313" key="5">
    <source>
        <dbReference type="Proteomes" id="UP000027195"/>
    </source>
</evidence>
<name>A0A067LU00_BOTB1</name>
<accession>A0A067LU00</accession>
<keyword evidence="2" id="KW-0472">Membrane</keyword>
<feature type="compositionally biased region" description="Basic and acidic residues" evidence="1">
    <location>
        <begin position="226"/>
        <end position="237"/>
    </location>
</feature>